<reference evidence="1 2" key="1">
    <citation type="submission" date="2021-04" db="EMBL/GenBank/DDBJ databases">
        <title>Genomics, taxonomy and metabolism of representatives of sulfur bacteria of the genus Thiothrix: Thiothrix fructosivorans QT, Thiothrix unzii A1T and three new species, Thiothrix subterranea sp. nov., Thiothrix litoralis sp. nov. and 'Candidatus Thiothrix anitrata' sp. nov.</title>
        <authorList>
            <person name="Ravin N.V."/>
            <person name="Smolyakov D."/>
            <person name="Rudenko T.S."/>
            <person name="Mardanov A.V."/>
            <person name="Beletsky A.V."/>
            <person name="Markov N.D."/>
            <person name="Fomenkov A.I."/>
            <person name="Roberts R.J."/>
            <person name="Karnachuk O.V."/>
            <person name="Novikov A."/>
            <person name="Grabovich M.Y."/>
        </authorList>
    </citation>
    <scope>NUCLEOTIDE SEQUENCE [LARGE SCALE GENOMIC DNA]</scope>
    <source>
        <strain evidence="1 2">A52</strain>
    </source>
</reference>
<dbReference type="Proteomes" id="UP000672027">
    <property type="component" value="Chromosome"/>
</dbReference>
<protein>
    <submittedName>
        <fullName evidence="1">Uncharacterized protein</fullName>
    </submittedName>
</protein>
<dbReference type="EMBL" id="CP072800">
    <property type="protein sequence ID" value="QTR51285.1"/>
    <property type="molecule type" value="Genomic_DNA"/>
</dbReference>
<evidence type="ECO:0000313" key="2">
    <source>
        <dbReference type="Proteomes" id="UP000672027"/>
    </source>
</evidence>
<sequence length="114" mass="12932">MKAGKATTTSNKAATHDTTMPLLDSMYSEFKDLSKKKPDTAVSKSKINIANRLLARVRTILNDEESIDFLDLLDEDDVPQVSDVTLILSQYVAAMEAFHKKYHGWDGSEYRWFT</sequence>
<accession>A0ABX7X8D0</accession>
<dbReference type="RefSeq" id="WP_210229565.1">
    <property type="nucleotide sequence ID" value="NZ_CP072800.1"/>
</dbReference>
<name>A0ABX7X8D0_9GAMM</name>
<gene>
    <name evidence="1" type="ORF">J8380_06985</name>
</gene>
<organism evidence="1 2">
    <name type="scientific">Candidatus Thiothrix anitrata</name>
    <dbReference type="NCBI Taxonomy" id="2823902"/>
    <lineage>
        <taxon>Bacteria</taxon>
        <taxon>Pseudomonadati</taxon>
        <taxon>Pseudomonadota</taxon>
        <taxon>Gammaproteobacteria</taxon>
        <taxon>Thiotrichales</taxon>
        <taxon>Thiotrichaceae</taxon>
        <taxon>Thiothrix</taxon>
    </lineage>
</organism>
<proteinExistence type="predicted"/>
<keyword evidence="2" id="KW-1185">Reference proteome</keyword>
<evidence type="ECO:0000313" key="1">
    <source>
        <dbReference type="EMBL" id="QTR51285.1"/>
    </source>
</evidence>